<dbReference type="PANTHER" id="PTHR43991">
    <property type="entry name" value="WD REPEAT PROTEIN (AFU_ORTHOLOGUE AFUA_8G05640)-RELATED"/>
    <property type="match status" value="1"/>
</dbReference>
<evidence type="ECO:0000313" key="1">
    <source>
        <dbReference type="EMBL" id="WMV09890.1"/>
    </source>
</evidence>
<accession>A0AAF0PU15</accession>
<reference evidence="1" key="1">
    <citation type="submission" date="2023-08" db="EMBL/GenBank/DDBJ databases">
        <title>A de novo genome assembly of Solanum verrucosum Schlechtendal, a Mexican diploid species geographically isolated from the other diploid A-genome species in potato relatives.</title>
        <authorList>
            <person name="Hosaka K."/>
        </authorList>
    </citation>
    <scope>NUCLEOTIDE SEQUENCE</scope>
    <source>
        <tissue evidence="1">Young leaves</tissue>
    </source>
</reference>
<name>A0AAF0PU15_SOLVR</name>
<sequence length="137" mass="15120">MSHQQGDDVDYVVNGYEMEELDDFIDEFQGIDLGGFDSDVVIHWSSLTCAKTETVNLSEHVASLEKHPKNLSEGFMETQVNTFAVADKLLVACGLQGELIIKYLDKPRVSFCSRPTYDNDAIATAIEITNTISGAIL</sequence>
<keyword evidence="2" id="KW-1185">Reference proteome</keyword>
<dbReference type="Proteomes" id="UP001234989">
    <property type="component" value="Chromosome 1"/>
</dbReference>
<proteinExistence type="predicted"/>
<dbReference type="PANTHER" id="PTHR43991:SF38">
    <property type="entry name" value="OS02G0721600 PROTEIN"/>
    <property type="match status" value="1"/>
</dbReference>
<organism evidence="1 2">
    <name type="scientific">Solanum verrucosum</name>
    <dbReference type="NCBI Taxonomy" id="315347"/>
    <lineage>
        <taxon>Eukaryota</taxon>
        <taxon>Viridiplantae</taxon>
        <taxon>Streptophyta</taxon>
        <taxon>Embryophyta</taxon>
        <taxon>Tracheophyta</taxon>
        <taxon>Spermatophyta</taxon>
        <taxon>Magnoliopsida</taxon>
        <taxon>eudicotyledons</taxon>
        <taxon>Gunneridae</taxon>
        <taxon>Pentapetalae</taxon>
        <taxon>asterids</taxon>
        <taxon>lamiids</taxon>
        <taxon>Solanales</taxon>
        <taxon>Solanaceae</taxon>
        <taxon>Solanoideae</taxon>
        <taxon>Solaneae</taxon>
        <taxon>Solanum</taxon>
    </lineage>
</organism>
<dbReference type="EMBL" id="CP133612">
    <property type="protein sequence ID" value="WMV09890.1"/>
    <property type="molecule type" value="Genomic_DNA"/>
</dbReference>
<dbReference type="AlphaFoldDB" id="A0AAF0PU15"/>
<gene>
    <name evidence="1" type="ORF">MTR67_003275</name>
</gene>
<evidence type="ECO:0000313" key="2">
    <source>
        <dbReference type="Proteomes" id="UP001234989"/>
    </source>
</evidence>
<protein>
    <submittedName>
        <fullName evidence="1">Uncharacterized protein</fullName>
    </submittedName>
</protein>